<evidence type="ECO:0000313" key="3">
    <source>
        <dbReference type="EMBL" id="SHI05627.1"/>
    </source>
</evidence>
<feature type="domain" description="DUF4167" evidence="2">
    <location>
        <begin position="23"/>
        <end position="79"/>
    </location>
</feature>
<protein>
    <recommendedName>
        <fullName evidence="2">DUF4167 domain-containing protein</fullName>
    </recommendedName>
</protein>
<proteinExistence type="predicted"/>
<accession>A0A1M5Y0P3</accession>
<feature type="compositionally biased region" description="Basic and acidic residues" evidence="1">
    <location>
        <begin position="25"/>
        <end position="34"/>
    </location>
</feature>
<dbReference type="Pfam" id="PF13763">
    <property type="entry name" value="DUF4167"/>
    <property type="match status" value="1"/>
</dbReference>
<dbReference type="InterPro" id="IPR025430">
    <property type="entry name" value="DUF4167"/>
</dbReference>
<organism evidence="3 4">
    <name type="scientific">Bradyrhizobium erythrophlei</name>
    <dbReference type="NCBI Taxonomy" id="1437360"/>
    <lineage>
        <taxon>Bacteria</taxon>
        <taxon>Pseudomonadati</taxon>
        <taxon>Pseudomonadota</taxon>
        <taxon>Alphaproteobacteria</taxon>
        <taxon>Hyphomicrobiales</taxon>
        <taxon>Nitrobacteraceae</taxon>
        <taxon>Bradyrhizobium</taxon>
    </lineage>
</organism>
<evidence type="ECO:0000256" key="1">
    <source>
        <dbReference type="SAM" id="MobiDB-lite"/>
    </source>
</evidence>
<dbReference type="AlphaFoldDB" id="A0A1M5Y0P3"/>
<feature type="region of interest" description="Disordered" evidence="1">
    <location>
        <begin position="1"/>
        <end position="41"/>
    </location>
</feature>
<evidence type="ECO:0000313" key="4">
    <source>
        <dbReference type="Proteomes" id="UP000189796"/>
    </source>
</evidence>
<sequence length="82" mass="9324">MNDGSKTTKTMNQSRSAALSRRRAERSPPAEGRSKNRQSVRTSYERYLALARAQTLAGDQVEAENSYQHAEHYFRSMSESAR</sequence>
<reference evidence="3 4" key="1">
    <citation type="submission" date="2016-11" db="EMBL/GenBank/DDBJ databases">
        <authorList>
            <person name="Jaros S."/>
            <person name="Januszkiewicz K."/>
            <person name="Wedrychowicz H."/>
        </authorList>
    </citation>
    <scope>NUCLEOTIDE SEQUENCE [LARGE SCALE GENOMIC DNA]</scope>
    <source>
        <strain evidence="3 4">GAS138</strain>
    </source>
</reference>
<dbReference type="Proteomes" id="UP000189796">
    <property type="component" value="Chromosome I"/>
</dbReference>
<gene>
    <name evidence="3" type="ORF">SAMN05443248_7811</name>
</gene>
<dbReference type="EMBL" id="LT670817">
    <property type="protein sequence ID" value="SHI05627.1"/>
    <property type="molecule type" value="Genomic_DNA"/>
</dbReference>
<evidence type="ECO:0000259" key="2">
    <source>
        <dbReference type="Pfam" id="PF13763"/>
    </source>
</evidence>
<name>A0A1M5Y0P3_9BRAD</name>
<feature type="compositionally biased region" description="Polar residues" evidence="1">
    <location>
        <begin position="1"/>
        <end position="13"/>
    </location>
</feature>